<evidence type="ECO:0000313" key="1">
    <source>
        <dbReference type="EMBL" id="KAJ8677395.1"/>
    </source>
</evidence>
<dbReference type="Proteomes" id="UP001239111">
    <property type="component" value="Chromosome 2"/>
</dbReference>
<reference evidence="1" key="1">
    <citation type="submission" date="2023-04" db="EMBL/GenBank/DDBJ databases">
        <title>A chromosome-level genome assembly of the parasitoid wasp Eretmocerus hayati.</title>
        <authorList>
            <person name="Zhong Y."/>
            <person name="Liu S."/>
            <person name="Liu Y."/>
        </authorList>
    </citation>
    <scope>NUCLEOTIDE SEQUENCE</scope>
    <source>
        <strain evidence="1">ZJU_SS_LIU_2023</strain>
    </source>
</reference>
<dbReference type="EMBL" id="CM056742">
    <property type="protein sequence ID" value="KAJ8677395.1"/>
    <property type="molecule type" value="Genomic_DNA"/>
</dbReference>
<gene>
    <name evidence="1" type="ORF">QAD02_013182</name>
</gene>
<organism evidence="1 2">
    <name type="scientific">Eretmocerus hayati</name>
    <dbReference type="NCBI Taxonomy" id="131215"/>
    <lineage>
        <taxon>Eukaryota</taxon>
        <taxon>Metazoa</taxon>
        <taxon>Ecdysozoa</taxon>
        <taxon>Arthropoda</taxon>
        <taxon>Hexapoda</taxon>
        <taxon>Insecta</taxon>
        <taxon>Pterygota</taxon>
        <taxon>Neoptera</taxon>
        <taxon>Endopterygota</taxon>
        <taxon>Hymenoptera</taxon>
        <taxon>Apocrita</taxon>
        <taxon>Proctotrupomorpha</taxon>
        <taxon>Chalcidoidea</taxon>
        <taxon>Aphelinidae</taxon>
        <taxon>Aphelininae</taxon>
        <taxon>Eretmocerus</taxon>
    </lineage>
</organism>
<accession>A0ACC2P1D2</accession>
<evidence type="ECO:0000313" key="2">
    <source>
        <dbReference type="Proteomes" id="UP001239111"/>
    </source>
</evidence>
<keyword evidence="2" id="KW-1185">Reference proteome</keyword>
<name>A0ACC2P1D2_9HYME</name>
<sequence length="120" mass="13673">MDQDSRRIRKTLSMRFARKAKTEESVESATISIGASADIDNEGSKKSGTKRKCEEMDNDDENSIKACAKLFTKGNGVFRNHFQFLEKTISHSKPLQHMCTWGHVRLGQETSLTCYIYTYT</sequence>
<comment type="caution">
    <text evidence="1">The sequence shown here is derived from an EMBL/GenBank/DDBJ whole genome shotgun (WGS) entry which is preliminary data.</text>
</comment>
<proteinExistence type="predicted"/>
<protein>
    <submittedName>
        <fullName evidence="1">Uncharacterized protein</fullName>
    </submittedName>
</protein>